<keyword evidence="2" id="KW-0812">Transmembrane</keyword>
<keyword evidence="2" id="KW-0472">Membrane</keyword>
<evidence type="ECO:0000256" key="2">
    <source>
        <dbReference type="SAM" id="Phobius"/>
    </source>
</evidence>
<proteinExistence type="predicted"/>
<reference evidence="3" key="1">
    <citation type="submission" date="2020-05" db="EMBL/GenBank/DDBJ databases">
        <title>Phylogenomic resolution of chytrid fungi.</title>
        <authorList>
            <person name="Stajich J.E."/>
            <person name="Amses K."/>
            <person name="Simmons R."/>
            <person name="Seto K."/>
            <person name="Myers J."/>
            <person name="Bonds A."/>
            <person name="Quandt C.A."/>
            <person name="Barry K."/>
            <person name="Liu P."/>
            <person name="Grigoriev I."/>
            <person name="Longcore J.E."/>
            <person name="James T.Y."/>
        </authorList>
    </citation>
    <scope>NUCLEOTIDE SEQUENCE</scope>
    <source>
        <strain evidence="3">JEL0513</strain>
    </source>
</reference>
<evidence type="ECO:0000313" key="3">
    <source>
        <dbReference type="EMBL" id="KAJ3117986.1"/>
    </source>
</evidence>
<gene>
    <name evidence="3" type="ORF">HK100_000708</name>
</gene>
<dbReference type="EMBL" id="JADGJH010001143">
    <property type="protein sequence ID" value="KAJ3117986.1"/>
    <property type="molecule type" value="Genomic_DNA"/>
</dbReference>
<keyword evidence="4" id="KW-1185">Reference proteome</keyword>
<protein>
    <submittedName>
        <fullName evidence="3">Uncharacterized protein</fullName>
    </submittedName>
</protein>
<dbReference type="Proteomes" id="UP001211907">
    <property type="component" value="Unassembled WGS sequence"/>
</dbReference>
<organism evidence="3 4">
    <name type="scientific">Physocladia obscura</name>
    <dbReference type="NCBI Taxonomy" id="109957"/>
    <lineage>
        <taxon>Eukaryota</taxon>
        <taxon>Fungi</taxon>
        <taxon>Fungi incertae sedis</taxon>
        <taxon>Chytridiomycota</taxon>
        <taxon>Chytridiomycota incertae sedis</taxon>
        <taxon>Chytridiomycetes</taxon>
        <taxon>Chytridiales</taxon>
        <taxon>Chytriomycetaceae</taxon>
        <taxon>Physocladia</taxon>
    </lineage>
</organism>
<keyword evidence="2" id="KW-1133">Transmembrane helix</keyword>
<comment type="caution">
    <text evidence="3">The sequence shown here is derived from an EMBL/GenBank/DDBJ whole genome shotgun (WGS) entry which is preliminary data.</text>
</comment>
<feature type="region of interest" description="Disordered" evidence="1">
    <location>
        <begin position="97"/>
        <end position="153"/>
    </location>
</feature>
<feature type="transmembrane region" description="Helical" evidence="2">
    <location>
        <begin position="20"/>
        <end position="47"/>
    </location>
</feature>
<dbReference type="AlphaFoldDB" id="A0AAD5XBM2"/>
<accession>A0AAD5XBM2</accession>
<evidence type="ECO:0000313" key="4">
    <source>
        <dbReference type="Proteomes" id="UP001211907"/>
    </source>
</evidence>
<evidence type="ECO:0000256" key="1">
    <source>
        <dbReference type="SAM" id="MobiDB-lite"/>
    </source>
</evidence>
<feature type="compositionally biased region" description="Basic and acidic residues" evidence="1">
    <location>
        <begin position="144"/>
        <end position="153"/>
    </location>
</feature>
<sequence>MLSKWASGSTSASTSASASSGALTLVAGVCTTLAAGAAIAFGLRVMIRRHNSLRSMSAFRGRRRRIASALKAIEKSSALLGPQLQALAVAISEAADKSTNGNKLDPNKPLESNKLLQHQPKLTSTSSKKLKQKSAKTTAVTTTSEKKDGGNDKAKDKLICKLREIDELLIRALESLDAIRPADMAAGLNILEHLPAPSLSSSPKSLTADLVADESDDATLVSNDTAAISANSNDRDGSPEKEFPTIGVFPTLKTSSSSSSVVSLAFTYFFVPTFFFDTDQLDKKDVAVIQASVLEWRIRKRKLVRKIQGMAADVDALFEKILAN</sequence>
<name>A0AAD5XBM2_9FUNG</name>